<evidence type="ECO:0000256" key="1">
    <source>
        <dbReference type="PIRSR" id="PIRSR006661-1"/>
    </source>
</evidence>
<organism evidence="3 4">
    <name type="scientific">Adhaeretor mobilis</name>
    <dbReference type="NCBI Taxonomy" id="1930276"/>
    <lineage>
        <taxon>Bacteria</taxon>
        <taxon>Pseudomonadati</taxon>
        <taxon>Planctomycetota</taxon>
        <taxon>Planctomycetia</taxon>
        <taxon>Pirellulales</taxon>
        <taxon>Lacipirellulaceae</taxon>
        <taxon>Adhaeretor</taxon>
    </lineage>
</organism>
<feature type="active site" description="Nucleophile and sulfur donor" evidence="1">
    <location>
        <position position="183"/>
    </location>
</feature>
<evidence type="ECO:0000259" key="2">
    <source>
        <dbReference type="Pfam" id="PF02540"/>
    </source>
</evidence>
<dbReference type="Proteomes" id="UP000319852">
    <property type="component" value="Chromosome"/>
</dbReference>
<name>A0A517MXT8_9BACT</name>
<dbReference type="PIRSF" id="PIRSF006661">
    <property type="entry name" value="PP-lp_UCP006661"/>
    <property type="match status" value="1"/>
</dbReference>
<feature type="domain" description="NAD/GMP synthase" evidence="2">
    <location>
        <begin position="23"/>
        <end position="89"/>
    </location>
</feature>
<keyword evidence="4" id="KW-1185">Reference proteome</keyword>
<dbReference type="Pfam" id="PF02540">
    <property type="entry name" value="NAD_synthase"/>
    <property type="match status" value="1"/>
</dbReference>
<dbReference type="OrthoDB" id="9776919at2"/>
<dbReference type="SUPFAM" id="SSF52402">
    <property type="entry name" value="Adenine nucleotide alpha hydrolases-like"/>
    <property type="match status" value="1"/>
</dbReference>
<gene>
    <name evidence="3" type="ORF">HG15A2_30220</name>
</gene>
<proteinExistence type="predicted"/>
<dbReference type="AlphaFoldDB" id="A0A517MXT8"/>
<dbReference type="InterPro" id="IPR052188">
    <property type="entry name" value="Ni-pincer_cofactor_biosynth"/>
</dbReference>
<dbReference type="CDD" id="cd01990">
    <property type="entry name" value="LarE-like"/>
    <property type="match status" value="1"/>
</dbReference>
<dbReference type="RefSeq" id="WP_145060871.1">
    <property type="nucleotide sequence ID" value="NZ_CP036263.1"/>
</dbReference>
<dbReference type="NCBIfam" id="TIGR00268">
    <property type="entry name" value="ATP-dependent sacrificial sulfur transferase LarE"/>
    <property type="match status" value="1"/>
</dbReference>
<dbReference type="KEGG" id="amob:HG15A2_30220"/>
<sequence>MSETTTKAFELAAAQDQLVNQLRKFESCVVAFSGGVDSAVVAKAAQLALGEHALAVTGTSASLAEGELTTARQVAESIGIRHEVVATDELADDAYLANAPDRCFHCKTELYGLLSSYATKHGFACVVAGANLDDLGDFRPGLQAASNHEVVNPLADCGLAKDHVRQLAKAWDLKVWDKPATPCLSSRVVYGLEITPERLARIDAAEQLLRRLGLATVRVRCHQDELARLEVPVDELPRLCEPQVREQLVTELRQLGFGYVTLDLEGFRSGSFQQLVPVEQLLAAKG</sequence>
<dbReference type="Gene3D" id="3.40.50.620">
    <property type="entry name" value="HUPs"/>
    <property type="match status" value="1"/>
</dbReference>
<dbReference type="EMBL" id="CP036263">
    <property type="protein sequence ID" value="QDS99695.1"/>
    <property type="molecule type" value="Genomic_DNA"/>
</dbReference>
<evidence type="ECO:0000313" key="4">
    <source>
        <dbReference type="Proteomes" id="UP000319852"/>
    </source>
</evidence>
<dbReference type="InterPro" id="IPR022310">
    <property type="entry name" value="NAD/GMP_synthase"/>
</dbReference>
<reference evidence="3 4" key="1">
    <citation type="submission" date="2019-02" db="EMBL/GenBank/DDBJ databases">
        <title>Deep-cultivation of Planctomycetes and their phenomic and genomic characterization uncovers novel biology.</title>
        <authorList>
            <person name="Wiegand S."/>
            <person name="Jogler M."/>
            <person name="Boedeker C."/>
            <person name="Pinto D."/>
            <person name="Vollmers J."/>
            <person name="Rivas-Marin E."/>
            <person name="Kohn T."/>
            <person name="Peeters S.H."/>
            <person name="Heuer A."/>
            <person name="Rast P."/>
            <person name="Oberbeckmann S."/>
            <person name="Bunk B."/>
            <person name="Jeske O."/>
            <person name="Meyerdierks A."/>
            <person name="Storesund J.E."/>
            <person name="Kallscheuer N."/>
            <person name="Luecker S."/>
            <person name="Lage O.M."/>
            <person name="Pohl T."/>
            <person name="Merkel B.J."/>
            <person name="Hornburger P."/>
            <person name="Mueller R.-W."/>
            <person name="Bruemmer F."/>
            <person name="Labrenz M."/>
            <person name="Spormann A.M."/>
            <person name="Op den Camp H."/>
            <person name="Overmann J."/>
            <person name="Amann R."/>
            <person name="Jetten M.S.M."/>
            <person name="Mascher T."/>
            <person name="Medema M.H."/>
            <person name="Devos D.P."/>
            <person name="Kaster A.-K."/>
            <person name="Ovreas L."/>
            <person name="Rohde M."/>
            <person name="Galperin M.Y."/>
            <person name="Jogler C."/>
        </authorList>
    </citation>
    <scope>NUCLEOTIDE SEQUENCE [LARGE SCALE GENOMIC DNA]</scope>
    <source>
        <strain evidence="3 4">HG15A2</strain>
    </source>
</reference>
<dbReference type="InterPro" id="IPR014729">
    <property type="entry name" value="Rossmann-like_a/b/a_fold"/>
</dbReference>
<dbReference type="PANTHER" id="PTHR43169:SF2">
    <property type="entry name" value="NAD_GMP SYNTHASE DOMAIN-CONTAINING PROTEIN"/>
    <property type="match status" value="1"/>
</dbReference>
<dbReference type="PANTHER" id="PTHR43169">
    <property type="entry name" value="EXSB FAMILY PROTEIN"/>
    <property type="match status" value="1"/>
</dbReference>
<evidence type="ECO:0000313" key="3">
    <source>
        <dbReference type="EMBL" id="QDS99695.1"/>
    </source>
</evidence>
<accession>A0A517MXT8</accession>
<dbReference type="GO" id="GO:0016783">
    <property type="term" value="F:sulfurtransferase activity"/>
    <property type="evidence" value="ECO:0007669"/>
    <property type="project" value="InterPro"/>
</dbReference>
<dbReference type="InterPro" id="IPR005232">
    <property type="entry name" value="LarE"/>
</dbReference>
<protein>
    <submittedName>
        <fullName evidence="3">GMP synthase subunit B</fullName>
    </submittedName>
</protein>
<dbReference type="GO" id="GO:0006163">
    <property type="term" value="P:purine nucleotide metabolic process"/>
    <property type="evidence" value="ECO:0007669"/>
    <property type="project" value="UniProtKB-ARBA"/>
</dbReference>